<keyword evidence="4" id="KW-0540">Nuclease</keyword>
<evidence type="ECO:0000313" key="3">
    <source>
        <dbReference type="Proteomes" id="UP000186698"/>
    </source>
</evidence>
<dbReference type="SUPFAM" id="SSF54060">
    <property type="entry name" value="His-Me finger endonucleases"/>
    <property type="match status" value="1"/>
</dbReference>
<dbReference type="SMART" id="SM00477">
    <property type="entry name" value="NUC"/>
    <property type="match status" value="1"/>
</dbReference>
<accession>A0A8J0VHP4</accession>
<reference evidence="4" key="1">
    <citation type="submission" date="2025-08" db="UniProtKB">
        <authorList>
            <consortium name="RefSeq"/>
        </authorList>
    </citation>
    <scope>IDENTIFICATION</scope>
    <source>
        <strain evidence="4">J_2021</strain>
        <tissue evidence="4">Erythrocytes</tissue>
    </source>
</reference>
<keyword evidence="4" id="KW-0255">Endonuclease</keyword>
<dbReference type="Gene3D" id="3.40.570.10">
    <property type="entry name" value="Extracellular Endonuclease, subunit A"/>
    <property type="match status" value="1"/>
</dbReference>
<protein>
    <submittedName>
        <fullName evidence="4">Endonuclease domain-containing 1 protein</fullName>
    </submittedName>
</protein>
<evidence type="ECO:0000259" key="2">
    <source>
        <dbReference type="SMART" id="SM00892"/>
    </source>
</evidence>
<dbReference type="KEGG" id="xla:100127285"/>
<dbReference type="GO" id="GO:0016787">
    <property type="term" value="F:hydrolase activity"/>
    <property type="evidence" value="ECO:0007669"/>
    <property type="project" value="InterPro"/>
</dbReference>
<dbReference type="SMART" id="SM00892">
    <property type="entry name" value="Endonuclease_NS"/>
    <property type="match status" value="1"/>
</dbReference>
<dbReference type="GO" id="GO:0046872">
    <property type="term" value="F:metal ion binding"/>
    <property type="evidence" value="ECO:0007669"/>
    <property type="project" value="InterPro"/>
</dbReference>
<dbReference type="PANTHER" id="PTHR21472:SF28">
    <property type="entry name" value="EXTRACELLULAR ENDONUCLEASE SUBUNIT A DOMAIN-CONTAINING PROTEIN"/>
    <property type="match status" value="1"/>
</dbReference>
<proteinExistence type="predicted"/>
<dbReference type="GeneID" id="100127285"/>
<dbReference type="InterPro" id="IPR044925">
    <property type="entry name" value="His-Me_finger_sf"/>
</dbReference>
<keyword evidence="4" id="KW-0378">Hydrolase</keyword>
<dbReference type="InterPro" id="IPR044929">
    <property type="entry name" value="DNA/RNA_non-sp_Endonuclease_sf"/>
</dbReference>
<dbReference type="InterPro" id="IPR020821">
    <property type="entry name" value="ENPP1-3/EXOG-like_nuc-like"/>
</dbReference>
<dbReference type="GO" id="GO:0003676">
    <property type="term" value="F:nucleic acid binding"/>
    <property type="evidence" value="ECO:0007669"/>
    <property type="project" value="InterPro"/>
</dbReference>
<evidence type="ECO:0000259" key="1">
    <source>
        <dbReference type="SMART" id="SM00477"/>
    </source>
</evidence>
<dbReference type="Proteomes" id="UP000186698">
    <property type="component" value="Chromosome 1L"/>
</dbReference>
<keyword evidence="3" id="KW-1185">Reference proteome</keyword>
<name>A0A8J0VHP4_XENLA</name>
<dbReference type="CTD" id="100127285"/>
<dbReference type="RefSeq" id="XP_018123530.2">
    <property type="nucleotide sequence ID" value="XM_018268041.2"/>
</dbReference>
<feature type="domain" description="ENPP1-3/EXOG-like endonuclease/phosphodiesterase" evidence="1">
    <location>
        <begin position="80"/>
        <end position="295"/>
    </location>
</feature>
<dbReference type="OrthoDB" id="69221at2759"/>
<feature type="domain" description="DNA/RNA non-specific endonuclease/pyrophosphatase/phosphodiesterase" evidence="2">
    <location>
        <begin position="79"/>
        <end position="295"/>
    </location>
</feature>
<dbReference type="AlphaFoldDB" id="A0A8J0VHP4"/>
<sequence>MTWAEHYMKEPAEPRRTHNLNMGLATLLLALFLICHGGVSEILQSFNDVPHCQNFFHQGQEPIRLDSPSTARICQRLQGVYYYATLYHRDARVPIYSAYILEKSTTSRPDLSSSSWYLEPMLAELPQENMLQPSHSALQPELARVTESQAVNDDYRNSGLTRGHLNPSGHHSSESQLSTFTYTNMAPQQGNFNSGSWNNYETFLKDSVLPSCSQTHVITGVILSGFNPEEGVWLRGRVNVPTFFWSAFCCVRGDGSRRAEGRLGSNVAPYEVLTKSVPQLESVLSQEYGQNVLLFPGGCQ</sequence>
<gene>
    <name evidence="4" type="primary">XB17329847.L</name>
</gene>
<organism evidence="3 4">
    <name type="scientific">Xenopus laevis</name>
    <name type="common">African clawed frog</name>
    <dbReference type="NCBI Taxonomy" id="8355"/>
    <lineage>
        <taxon>Eukaryota</taxon>
        <taxon>Metazoa</taxon>
        <taxon>Chordata</taxon>
        <taxon>Craniata</taxon>
        <taxon>Vertebrata</taxon>
        <taxon>Euteleostomi</taxon>
        <taxon>Amphibia</taxon>
        <taxon>Batrachia</taxon>
        <taxon>Anura</taxon>
        <taxon>Pipoidea</taxon>
        <taxon>Pipidae</taxon>
        <taxon>Xenopodinae</taxon>
        <taxon>Xenopus</taxon>
        <taxon>Xenopus</taxon>
    </lineage>
</organism>
<dbReference type="Pfam" id="PF01223">
    <property type="entry name" value="Endonuclease_NS"/>
    <property type="match status" value="1"/>
</dbReference>
<dbReference type="InterPro" id="IPR039015">
    <property type="entry name" value="ENDOD1"/>
</dbReference>
<dbReference type="GO" id="GO:0004519">
    <property type="term" value="F:endonuclease activity"/>
    <property type="evidence" value="ECO:0007669"/>
    <property type="project" value="UniProtKB-KW"/>
</dbReference>
<dbReference type="InterPro" id="IPR001604">
    <property type="entry name" value="Endo_G_ENPP1-like_dom"/>
</dbReference>
<evidence type="ECO:0000313" key="4">
    <source>
        <dbReference type="RefSeq" id="XP_018123530.2"/>
    </source>
</evidence>
<dbReference type="PANTHER" id="PTHR21472">
    <property type="entry name" value="ENDONUCLEASE DOMAIN-CONTAINING 1 PROTEIN ENDOD1"/>
    <property type="match status" value="1"/>
</dbReference>